<dbReference type="PANTHER" id="PTHR10102">
    <property type="entry name" value="DNA-DIRECTED RNA POLYMERASE, MITOCHONDRIAL"/>
    <property type="match status" value="1"/>
</dbReference>
<dbReference type="InterPro" id="IPR037159">
    <property type="entry name" value="RNA_POL_N_sf"/>
</dbReference>
<comment type="subcellular location">
    <subcellularLocation>
        <location evidence="1">Mitochondrion</location>
    </subcellularLocation>
</comment>
<dbReference type="eggNOG" id="KOG1038">
    <property type="taxonomic scope" value="Eukaryota"/>
</dbReference>
<dbReference type="InterPro" id="IPR002092">
    <property type="entry name" value="DNA-dir_Rpol_phage-type"/>
</dbReference>
<dbReference type="InterPro" id="IPR046950">
    <property type="entry name" value="DNA-dir_Rpol_C_phage-type"/>
</dbReference>
<dbReference type="PROSITE" id="PS00900">
    <property type="entry name" value="RNA_POL_PHAGE_1"/>
    <property type="match status" value="1"/>
</dbReference>
<dbReference type="PROSITE" id="PS00489">
    <property type="entry name" value="RNA_POL_PHAGE_2"/>
    <property type="match status" value="1"/>
</dbReference>
<comment type="similarity">
    <text evidence="2 10">Belongs to the phage and mitochondrial RNA polymerase family.</text>
</comment>
<dbReference type="GO" id="GO:0006390">
    <property type="term" value="P:mitochondrial transcription"/>
    <property type="evidence" value="ECO:0007669"/>
    <property type="project" value="TreeGrafter"/>
</dbReference>
<dbReference type="Gene3D" id="1.10.150.20">
    <property type="entry name" value="5' to 3' exonuclease, C-terminal subdomain"/>
    <property type="match status" value="1"/>
</dbReference>
<evidence type="ECO:0000256" key="10">
    <source>
        <dbReference type="RuleBase" id="RU003805"/>
    </source>
</evidence>
<dbReference type="EC" id="2.7.7.6" evidence="10"/>
<dbReference type="GeneID" id="17041791"/>
<name>I0YZI0_COCSC</name>
<evidence type="ECO:0000256" key="1">
    <source>
        <dbReference type="ARBA" id="ARBA00004173"/>
    </source>
</evidence>
<dbReference type="SUPFAM" id="SSF56672">
    <property type="entry name" value="DNA/RNA polymerases"/>
    <property type="match status" value="1"/>
</dbReference>
<evidence type="ECO:0000259" key="11">
    <source>
        <dbReference type="Pfam" id="PF00940"/>
    </source>
</evidence>
<dbReference type="PANTHER" id="PTHR10102:SF0">
    <property type="entry name" value="DNA-DIRECTED RNA POLYMERASE, MITOCHONDRIAL"/>
    <property type="match status" value="1"/>
</dbReference>
<evidence type="ECO:0000256" key="7">
    <source>
        <dbReference type="ARBA" id="ARBA00023128"/>
    </source>
</evidence>
<feature type="domain" description="DNA-directed RNA polymerase C-terminal" evidence="11">
    <location>
        <begin position="203"/>
        <end position="564"/>
    </location>
</feature>
<evidence type="ECO:0000313" key="14">
    <source>
        <dbReference type="Proteomes" id="UP000007264"/>
    </source>
</evidence>
<dbReference type="Gene3D" id="1.10.287.280">
    <property type="match status" value="1"/>
</dbReference>
<comment type="function">
    <text evidence="10">DNA-dependent RNA polymerase catalyzes the transcription of DNA into RNA using the four ribonucleoside triphosphates as substrates.</text>
</comment>
<keyword evidence="3 10" id="KW-0240">DNA-directed RNA polymerase</keyword>
<proteinExistence type="inferred from homology"/>
<dbReference type="Gene3D" id="1.10.1320.10">
    <property type="entry name" value="DNA-directed RNA polymerase, N-terminal domain"/>
    <property type="match status" value="1"/>
</dbReference>
<dbReference type="EMBL" id="AGSI01000007">
    <property type="protein sequence ID" value="EIE23799.1"/>
    <property type="molecule type" value="Genomic_DNA"/>
</dbReference>
<dbReference type="GO" id="GO:0003677">
    <property type="term" value="F:DNA binding"/>
    <property type="evidence" value="ECO:0007669"/>
    <property type="project" value="InterPro"/>
</dbReference>
<evidence type="ECO:0000256" key="6">
    <source>
        <dbReference type="ARBA" id="ARBA00022946"/>
    </source>
</evidence>
<dbReference type="InterPro" id="IPR029262">
    <property type="entry name" value="RPOL_N"/>
</dbReference>
<gene>
    <name evidence="13" type="ORF">COCSUDRAFT_29021</name>
</gene>
<dbReference type="Pfam" id="PF14700">
    <property type="entry name" value="RPOL_N"/>
    <property type="match status" value="1"/>
</dbReference>
<dbReference type="AlphaFoldDB" id="I0YZI0"/>
<keyword evidence="5 10" id="KW-0548">Nucleotidyltransferase</keyword>
<reference evidence="13 14" key="1">
    <citation type="journal article" date="2012" name="Genome Biol.">
        <title>The genome of the polar eukaryotic microalga coccomyxa subellipsoidea reveals traits of cold adaptation.</title>
        <authorList>
            <person name="Blanc G."/>
            <person name="Agarkova I."/>
            <person name="Grimwood J."/>
            <person name="Kuo A."/>
            <person name="Brueggeman A."/>
            <person name="Dunigan D."/>
            <person name="Gurnon J."/>
            <person name="Ladunga I."/>
            <person name="Lindquist E."/>
            <person name="Lucas S."/>
            <person name="Pangilinan J."/>
            <person name="Proschold T."/>
            <person name="Salamov A."/>
            <person name="Schmutz J."/>
            <person name="Weeks D."/>
            <person name="Yamada T."/>
            <person name="Claverie J.M."/>
            <person name="Grigoriev I."/>
            <person name="Van Etten J."/>
            <person name="Lomsadze A."/>
            <person name="Borodovsky M."/>
        </authorList>
    </citation>
    <scope>NUCLEOTIDE SEQUENCE [LARGE SCALE GENOMIC DNA]</scope>
    <source>
        <strain evidence="13 14">C-169</strain>
    </source>
</reference>
<evidence type="ECO:0000256" key="8">
    <source>
        <dbReference type="ARBA" id="ARBA00023163"/>
    </source>
</evidence>
<dbReference type="FunFam" id="1.10.150.20:FF:000041">
    <property type="entry name" value="DNA-directed RNA polymerase"/>
    <property type="match status" value="1"/>
</dbReference>
<evidence type="ECO:0000256" key="4">
    <source>
        <dbReference type="ARBA" id="ARBA00022679"/>
    </source>
</evidence>
<dbReference type="RefSeq" id="XP_005648343.1">
    <property type="nucleotide sequence ID" value="XM_005648286.1"/>
</dbReference>
<dbReference type="OrthoDB" id="276422at2759"/>
<keyword evidence="8 10" id="KW-0804">Transcription</keyword>
<sequence length="591" mass="66513">MLIPPLPWRSHDSGGHLIMRGSIMRVHTYPKGVSRAIETAQERTPYGLSRVYDALNAVGEVPWAINKPMLAVVERAWAAQLPICGLPVKYVDQKPQPKSTAKRFRTHHHRHQLQLLLTSQETGAERTKRMKGNRLLNKRIRETHSLRCDLNLKLGVANEFKDELRFYFPHNLDFRGRAYPLHPHLNHMGPDVCRGLLTFAEARPLGPDGIGWLYVLIANSWGKSIDKMDFEGRRQFAQRNLEAVLDSAERPLDGHRWWTKGEKPWQLLAACMEVRDALASGNPAAYLSRLPVQIDGSCNGLQHYAALGRDKAGGSAVNLRPAPAPQDVYGEIAVEVNKMVAADAEKGVPEALALQGHINRKLVKQTVMTSVYGVTYVGARQQIQNRLLERGWSNNDQLYRCASYAARLTLQGLEEKFDKAVGIMRWLGQCASIVASQGNAVAWHTPLGLPVLQPYREKYKHVVQTVLQRLILMQDREGLPVLRRRQKSAFPPNYVHSLDSTHMMMTALACKQAGIAFAGVHDSFWTHAGDTAVLARKLRETFVELHSQPLLAQLLSEMKVRYPELAQKFPPLPETGELDLNEVLDAEYFFG</sequence>
<dbReference type="STRING" id="574566.I0YZI0"/>
<dbReference type="Pfam" id="PF00940">
    <property type="entry name" value="RNA_pol"/>
    <property type="match status" value="1"/>
</dbReference>
<feature type="domain" description="DNA-directed RNA polymerase N-terminal" evidence="12">
    <location>
        <begin position="1"/>
        <end position="59"/>
    </location>
</feature>
<accession>I0YZI0</accession>
<dbReference type="FunFam" id="1.10.287.280:FF:000001">
    <property type="entry name" value="DNA-directed RNA polymerase"/>
    <property type="match status" value="1"/>
</dbReference>
<evidence type="ECO:0000256" key="3">
    <source>
        <dbReference type="ARBA" id="ARBA00022478"/>
    </source>
</evidence>
<evidence type="ECO:0000313" key="13">
    <source>
        <dbReference type="EMBL" id="EIE23799.1"/>
    </source>
</evidence>
<keyword evidence="7" id="KW-0496">Mitochondrion</keyword>
<dbReference type="GO" id="GO:0034245">
    <property type="term" value="C:mitochondrial DNA-directed RNA polymerase complex"/>
    <property type="evidence" value="ECO:0007669"/>
    <property type="project" value="TreeGrafter"/>
</dbReference>
<dbReference type="InterPro" id="IPR043502">
    <property type="entry name" value="DNA/RNA_pol_sf"/>
</dbReference>
<dbReference type="Proteomes" id="UP000007264">
    <property type="component" value="Unassembled WGS sequence"/>
</dbReference>
<comment type="caution">
    <text evidence="13">The sequence shown here is derived from an EMBL/GenBank/DDBJ whole genome shotgun (WGS) entry which is preliminary data.</text>
</comment>
<keyword evidence="4 10" id="KW-0808">Transferase</keyword>
<comment type="catalytic activity">
    <reaction evidence="9 10">
        <text>RNA(n) + a ribonucleoside 5'-triphosphate = RNA(n+1) + diphosphate</text>
        <dbReference type="Rhea" id="RHEA:21248"/>
        <dbReference type="Rhea" id="RHEA-COMP:14527"/>
        <dbReference type="Rhea" id="RHEA-COMP:17342"/>
        <dbReference type="ChEBI" id="CHEBI:33019"/>
        <dbReference type="ChEBI" id="CHEBI:61557"/>
        <dbReference type="ChEBI" id="CHEBI:140395"/>
        <dbReference type="EC" id="2.7.7.6"/>
    </reaction>
</comment>
<dbReference type="GO" id="GO:0003899">
    <property type="term" value="F:DNA-directed RNA polymerase activity"/>
    <property type="evidence" value="ECO:0007669"/>
    <property type="project" value="UniProtKB-EC"/>
</dbReference>
<evidence type="ECO:0000256" key="2">
    <source>
        <dbReference type="ARBA" id="ARBA00009493"/>
    </source>
</evidence>
<keyword evidence="14" id="KW-1185">Reference proteome</keyword>
<keyword evidence="6" id="KW-0809">Transit peptide</keyword>
<dbReference type="KEGG" id="csl:COCSUDRAFT_29021"/>
<protein>
    <recommendedName>
        <fullName evidence="10">DNA-directed RNA polymerase</fullName>
        <ecNumber evidence="10">2.7.7.6</ecNumber>
    </recommendedName>
</protein>
<organism evidence="13 14">
    <name type="scientific">Coccomyxa subellipsoidea (strain C-169)</name>
    <name type="common">Green microalga</name>
    <dbReference type="NCBI Taxonomy" id="574566"/>
    <lineage>
        <taxon>Eukaryota</taxon>
        <taxon>Viridiplantae</taxon>
        <taxon>Chlorophyta</taxon>
        <taxon>core chlorophytes</taxon>
        <taxon>Trebouxiophyceae</taxon>
        <taxon>Trebouxiophyceae incertae sedis</taxon>
        <taxon>Coccomyxaceae</taxon>
        <taxon>Coccomyxa</taxon>
        <taxon>Coccomyxa subellipsoidea</taxon>
    </lineage>
</organism>
<evidence type="ECO:0000256" key="5">
    <source>
        <dbReference type="ARBA" id="ARBA00022695"/>
    </source>
</evidence>
<evidence type="ECO:0000256" key="9">
    <source>
        <dbReference type="ARBA" id="ARBA00048552"/>
    </source>
</evidence>
<evidence type="ECO:0000259" key="12">
    <source>
        <dbReference type="Pfam" id="PF14700"/>
    </source>
</evidence>